<dbReference type="Pfam" id="PF13665">
    <property type="entry name" value="Tox-PAAR-like"/>
    <property type="match status" value="1"/>
</dbReference>
<organism evidence="1 2">
    <name type="scientific">Candidatus Desulfovibrio intestinipullorum</name>
    <dbReference type="NCBI Taxonomy" id="2838536"/>
    <lineage>
        <taxon>Bacteria</taxon>
        <taxon>Pseudomonadati</taxon>
        <taxon>Thermodesulfobacteriota</taxon>
        <taxon>Desulfovibrionia</taxon>
        <taxon>Desulfovibrionales</taxon>
        <taxon>Desulfovibrionaceae</taxon>
        <taxon>Desulfovibrio</taxon>
    </lineage>
</organism>
<protein>
    <submittedName>
        <fullName evidence="1">DUF4150 domain-containing protein</fullName>
    </submittedName>
</protein>
<proteinExistence type="predicted"/>
<dbReference type="Proteomes" id="UP000886752">
    <property type="component" value="Unassembled WGS sequence"/>
</dbReference>
<comment type="caution">
    <text evidence="1">The sequence shown here is derived from an EMBL/GenBank/DDBJ whole genome shotgun (WGS) entry which is preliminary data.</text>
</comment>
<sequence length="134" mass="13287">MFALTVGSGQTMGMPDTCLTPTPAGPVPTPYPNIATSAMCPSAAATILMGGTPTINQMASLAMSSGDEAGTATGVVSHLIKGANMWIAGSTAVIVHGSPVMRLTSTGGCNALGMTPNGTSTCIAPSQTFVTVLR</sequence>
<dbReference type="EMBL" id="DXHV01000033">
    <property type="protein sequence ID" value="HIW00118.1"/>
    <property type="molecule type" value="Genomic_DNA"/>
</dbReference>
<accession>A0A9D1PX15</accession>
<name>A0A9D1PX15_9BACT</name>
<reference evidence="1" key="2">
    <citation type="submission" date="2021-04" db="EMBL/GenBank/DDBJ databases">
        <authorList>
            <person name="Gilroy R."/>
        </authorList>
    </citation>
    <scope>NUCLEOTIDE SEQUENCE</scope>
    <source>
        <strain evidence="1">ChiHecec2B26-446</strain>
    </source>
</reference>
<dbReference type="AlphaFoldDB" id="A0A9D1PX15"/>
<reference evidence="1" key="1">
    <citation type="journal article" date="2021" name="PeerJ">
        <title>Extensive microbial diversity within the chicken gut microbiome revealed by metagenomics and culture.</title>
        <authorList>
            <person name="Gilroy R."/>
            <person name="Ravi A."/>
            <person name="Getino M."/>
            <person name="Pursley I."/>
            <person name="Horton D.L."/>
            <person name="Alikhan N.F."/>
            <person name="Baker D."/>
            <person name="Gharbi K."/>
            <person name="Hall N."/>
            <person name="Watson M."/>
            <person name="Adriaenssens E.M."/>
            <person name="Foster-Nyarko E."/>
            <person name="Jarju S."/>
            <person name="Secka A."/>
            <person name="Antonio M."/>
            <person name="Oren A."/>
            <person name="Chaudhuri R.R."/>
            <person name="La Ragione R."/>
            <person name="Hildebrand F."/>
            <person name="Pallen M.J."/>
        </authorList>
    </citation>
    <scope>NUCLEOTIDE SEQUENCE</scope>
    <source>
        <strain evidence="1">ChiHecec2B26-446</strain>
    </source>
</reference>
<evidence type="ECO:0000313" key="1">
    <source>
        <dbReference type="EMBL" id="HIW00118.1"/>
    </source>
</evidence>
<evidence type="ECO:0000313" key="2">
    <source>
        <dbReference type="Proteomes" id="UP000886752"/>
    </source>
</evidence>
<gene>
    <name evidence="1" type="ORF">H9894_02890</name>
</gene>